<comment type="subcellular location">
    <subcellularLocation>
        <location evidence="1">Membrane</location>
        <topology evidence="1">Multi-pass membrane protein</topology>
    </subcellularLocation>
</comment>
<evidence type="ECO:0000256" key="6">
    <source>
        <dbReference type="ARBA" id="ARBA00023136"/>
    </source>
</evidence>
<dbReference type="GO" id="GO:0005774">
    <property type="term" value="C:vacuolar membrane"/>
    <property type="evidence" value="ECO:0007669"/>
    <property type="project" value="TreeGrafter"/>
</dbReference>
<evidence type="ECO:0000259" key="9">
    <source>
        <dbReference type="Pfam" id="PF00324"/>
    </source>
</evidence>
<feature type="transmembrane region" description="Helical" evidence="8">
    <location>
        <begin position="20"/>
        <end position="40"/>
    </location>
</feature>
<evidence type="ECO:0000256" key="4">
    <source>
        <dbReference type="ARBA" id="ARBA00022692"/>
    </source>
</evidence>
<evidence type="ECO:0000259" key="10">
    <source>
        <dbReference type="Pfam" id="PF03522"/>
    </source>
</evidence>
<dbReference type="AlphaFoldDB" id="A0A367KZR6"/>
<keyword evidence="3" id="KW-0813">Transport</keyword>
<protein>
    <recommendedName>
        <fullName evidence="13">Amino acid permease/ SLC12A domain-containing protein</fullName>
    </recommendedName>
</protein>
<feature type="transmembrane region" description="Helical" evidence="8">
    <location>
        <begin position="376"/>
        <end position="399"/>
    </location>
</feature>
<dbReference type="PANTHER" id="PTHR11827:SF72">
    <property type="entry name" value="GH08340P"/>
    <property type="match status" value="1"/>
</dbReference>
<keyword evidence="4 8" id="KW-0812">Transmembrane</keyword>
<dbReference type="GO" id="GO:0006884">
    <property type="term" value="P:cell volume homeostasis"/>
    <property type="evidence" value="ECO:0007669"/>
    <property type="project" value="TreeGrafter"/>
</dbReference>
<keyword evidence="6 8" id="KW-0472">Membrane</keyword>
<dbReference type="Gene3D" id="1.20.1740.10">
    <property type="entry name" value="Amino acid/polyamine transporter I"/>
    <property type="match status" value="1"/>
</dbReference>
<comment type="caution">
    <text evidence="11">The sequence shown here is derived from an EMBL/GenBank/DDBJ whole genome shotgun (WGS) entry which is preliminary data.</text>
</comment>
<evidence type="ECO:0008006" key="13">
    <source>
        <dbReference type="Google" id="ProtNLM"/>
    </source>
</evidence>
<dbReference type="InterPro" id="IPR018491">
    <property type="entry name" value="SLC12_C"/>
</dbReference>
<organism evidence="11 12">
    <name type="scientific">Ophiocordyceps polyrhachis-furcata BCC 54312</name>
    <dbReference type="NCBI Taxonomy" id="1330021"/>
    <lineage>
        <taxon>Eukaryota</taxon>
        <taxon>Fungi</taxon>
        <taxon>Dikarya</taxon>
        <taxon>Ascomycota</taxon>
        <taxon>Pezizomycotina</taxon>
        <taxon>Sordariomycetes</taxon>
        <taxon>Hypocreomycetidae</taxon>
        <taxon>Hypocreales</taxon>
        <taxon>Ophiocordycipitaceae</taxon>
        <taxon>Ophiocordyceps</taxon>
    </lineage>
</organism>
<dbReference type="PANTHER" id="PTHR11827">
    <property type="entry name" value="SOLUTE CARRIER FAMILY 12, CATION COTRANSPORTERS"/>
    <property type="match status" value="1"/>
</dbReference>
<feature type="transmembrane region" description="Helical" evidence="8">
    <location>
        <begin position="260"/>
        <end position="281"/>
    </location>
</feature>
<feature type="transmembrane region" description="Helical" evidence="8">
    <location>
        <begin position="437"/>
        <end position="454"/>
    </location>
</feature>
<name>A0A367KZR6_9HYPO</name>
<feature type="transmembrane region" description="Helical" evidence="8">
    <location>
        <begin position="352"/>
        <end position="370"/>
    </location>
</feature>
<feature type="compositionally biased region" description="Low complexity" evidence="7">
    <location>
        <begin position="1054"/>
        <end position="1069"/>
    </location>
</feature>
<dbReference type="Pfam" id="PF00324">
    <property type="entry name" value="AA_permease"/>
    <property type="match status" value="1"/>
</dbReference>
<dbReference type="OrthoDB" id="2020542at2759"/>
<evidence type="ECO:0000313" key="11">
    <source>
        <dbReference type="EMBL" id="RCI07668.1"/>
    </source>
</evidence>
<feature type="transmembrane region" description="Helical" evidence="8">
    <location>
        <begin position="52"/>
        <end position="78"/>
    </location>
</feature>
<keyword evidence="5 8" id="KW-1133">Transmembrane helix</keyword>
<feature type="domain" description="SLC12A transporter C-terminal" evidence="10">
    <location>
        <begin position="502"/>
        <end position="589"/>
    </location>
</feature>
<feature type="transmembrane region" description="Helical" evidence="8">
    <location>
        <begin position="168"/>
        <end position="186"/>
    </location>
</feature>
<dbReference type="InterPro" id="IPR004841">
    <property type="entry name" value="AA-permease/SLC12A_dom"/>
</dbReference>
<evidence type="ECO:0000256" key="1">
    <source>
        <dbReference type="ARBA" id="ARBA00004141"/>
    </source>
</evidence>
<keyword evidence="12" id="KW-1185">Reference proteome</keyword>
<dbReference type="Pfam" id="PF03522">
    <property type="entry name" value="SLC12"/>
    <property type="match status" value="1"/>
</dbReference>
<dbReference type="GO" id="GO:0055075">
    <property type="term" value="P:potassium ion homeostasis"/>
    <property type="evidence" value="ECO:0007669"/>
    <property type="project" value="TreeGrafter"/>
</dbReference>
<evidence type="ECO:0000256" key="5">
    <source>
        <dbReference type="ARBA" id="ARBA00022989"/>
    </source>
</evidence>
<dbReference type="InterPro" id="IPR004842">
    <property type="entry name" value="SLC12A_fam"/>
</dbReference>
<dbReference type="Proteomes" id="UP000253664">
    <property type="component" value="Unassembled WGS sequence"/>
</dbReference>
<dbReference type="EMBL" id="LKCN02000024">
    <property type="protein sequence ID" value="RCI07668.1"/>
    <property type="molecule type" value="Genomic_DNA"/>
</dbReference>
<feature type="transmembrane region" description="Helical" evidence="8">
    <location>
        <begin position="411"/>
        <end position="431"/>
    </location>
</feature>
<proteinExistence type="inferred from homology"/>
<dbReference type="FunFam" id="1.20.1740.10:FF:000013">
    <property type="entry name" value="Solute carrier family 12 member"/>
    <property type="match status" value="1"/>
</dbReference>
<dbReference type="GO" id="GO:0015379">
    <property type="term" value="F:potassium:chloride symporter activity"/>
    <property type="evidence" value="ECO:0007669"/>
    <property type="project" value="TreeGrafter"/>
</dbReference>
<gene>
    <name evidence="11" type="ORF">L249_5759</name>
</gene>
<evidence type="ECO:0000256" key="8">
    <source>
        <dbReference type="SAM" id="Phobius"/>
    </source>
</evidence>
<evidence type="ECO:0000313" key="12">
    <source>
        <dbReference type="Proteomes" id="UP000253664"/>
    </source>
</evidence>
<dbReference type="GO" id="GO:0055064">
    <property type="term" value="P:chloride ion homeostasis"/>
    <property type="evidence" value="ECO:0007669"/>
    <property type="project" value="TreeGrafter"/>
</dbReference>
<feature type="region of interest" description="Disordered" evidence="7">
    <location>
        <begin position="1050"/>
        <end position="1165"/>
    </location>
</feature>
<dbReference type="STRING" id="1330021.A0A367KZR6"/>
<reference evidence="11 12" key="1">
    <citation type="journal article" date="2015" name="BMC Genomics">
        <title>Insights from the genome of Ophiocordyceps polyrhachis-furcata to pathogenicity and host specificity in insect fungi.</title>
        <authorList>
            <person name="Wichadakul D."/>
            <person name="Kobmoo N."/>
            <person name="Ingsriswang S."/>
            <person name="Tangphatsornruang S."/>
            <person name="Chantasingh D."/>
            <person name="Luangsa-ard J.J."/>
            <person name="Eurwilaichitr L."/>
        </authorList>
    </citation>
    <scope>NUCLEOTIDE SEQUENCE [LARGE SCALE GENOMIC DNA]</scope>
    <source>
        <strain evidence="11 12">BCC 54312</strain>
    </source>
</reference>
<evidence type="ECO:0000256" key="3">
    <source>
        <dbReference type="ARBA" id="ARBA00022448"/>
    </source>
</evidence>
<feature type="transmembrane region" description="Helical" evidence="8">
    <location>
        <begin position="141"/>
        <end position="162"/>
    </location>
</feature>
<feature type="transmembrane region" description="Helical" evidence="8">
    <location>
        <begin position="98"/>
        <end position="120"/>
    </location>
</feature>
<feature type="region of interest" description="Disordered" evidence="7">
    <location>
        <begin position="840"/>
        <end position="862"/>
    </location>
</feature>
<sequence length="1271" mass="138688">MSPPPATGAGPDPARNGKLGVMSGVFIPVFLSIMSILMFLRFGLILGQVGLVGIAGLLLIAYCVDVLTTLSLSAIASNGEVKGGGAYFVISRSLGPEFGGSIGLLFFVAQALNTALNIIGLIDSIRLNAGDAFPSGYWTGYLLQTAALVLCTGLCLLGSSIFSKASAALLAILTLAVISIPVSLVFKTPFHDKVSGVEFTGFSLDTLMSNLLPSSGDPEYQGLATFRKLFGLLFPATAGIFAGASMSGDLINPSKAIPAGTLWATLTTLIVYVLVVFSMAASTTRKSLLTNNNVLFLTNIFPPIILAGECSVTFVSALICMMGAANLFQALARDRVLPGLSIFGKGSRKSDVAFTAILLTYVLIQVALLADLNRIAALISMGYQMTFLVMNLACFLLKIGSAPNFRPSFKFFSWQTALAGSLLSTAAMFFIHETYAAVAICLLCFIFLLIHYLCPPKRWGDVSQNLIYHQVRKYLLRLKPEHIKFWRPHIILLINDPRRQTRLIQFCNSMKKGSLYILGHVIVTENFDSGVEEARLQQQAWTNYISEFSRIKAFLQLTMSPSLVWGVRNLILSAGLGGMRPNIAVLGFYNMDDLRKSKPIIPVPDLPETSFKTRRAFWADGKAPVRRRSDVSSRLLAGSLPTDVIRTEGPMSPTDYMLVLEDLALKYRLNVAVAHGFESLETPRDDGANTKKYIDLWPIQMSAEVAADGKNVLTTNFDTYTLILQLGHILRSVDHWRRVYTLRVMVFVEYESEVEEEAARLKVLLERLRIEAKVLVFWLAAGHLGTYELIVNGRTDDSRAQDIVDDALQYEEWWDDLQAYRGQAGGNGSRREAQQLVQSLDAAAGRPPNSNPFDESGSNRRRHSLAEVDGMPRYHGVGLLHKWGVNVGIHTHHLPEDVLREPQLNDTLRTITECSDSDEEYDLDSEPVLTVKPVGSPKRPLLMKAYGQSDSGPSSALRGEIEARRWAEAEASQSLSYGTLLPDRYDEGALRGIPRVVATRASPPLSMESFPALHAPVPMRPVVALDTTDRSRSPSPTRVTSVRALGEGHVTPVRPSFSRQSSASRFSCRPVPETRVVAEAEGPKLGFAPADSRSASQRAERPAFSRQSSWSRAIGWPPIGPRADVADESPAGVGHAGETPSTPLPRHHSRHSSQHSGLGGEGVSLSMPELCESYRKKQAATDDGSTYSTQSVALSFNDLPSRAQHLILNELMRQQSKDTAVLMSTLPIPSEGTSLDEAATIRYLSDVEILCHGLPPTMMVLSNSMTVTVSL</sequence>
<evidence type="ECO:0000256" key="2">
    <source>
        <dbReference type="ARBA" id="ARBA00010593"/>
    </source>
</evidence>
<dbReference type="GO" id="GO:0034486">
    <property type="term" value="P:vacuolar transmembrane transport"/>
    <property type="evidence" value="ECO:0007669"/>
    <property type="project" value="TreeGrafter"/>
</dbReference>
<accession>A0A367KZR6</accession>
<evidence type="ECO:0000256" key="7">
    <source>
        <dbReference type="SAM" id="MobiDB-lite"/>
    </source>
</evidence>
<comment type="similarity">
    <text evidence="2">Belongs to the SLC12A transporter family.</text>
</comment>
<feature type="domain" description="Amino acid permease/ SLC12A" evidence="9">
    <location>
        <begin position="26"/>
        <end position="489"/>
    </location>
</feature>
<feature type="transmembrane region" description="Helical" evidence="8">
    <location>
        <begin position="229"/>
        <end position="248"/>
    </location>
</feature>